<accession>A0A7W3NID1</accession>
<protein>
    <submittedName>
        <fullName evidence="2">Uncharacterized protein</fullName>
    </submittedName>
</protein>
<organism evidence="2 3">
    <name type="scientific">Streptomyces murinus</name>
    <dbReference type="NCBI Taxonomy" id="33900"/>
    <lineage>
        <taxon>Bacteria</taxon>
        <taxon>Bacillati</taxon>
        <taxon>Actinomycetota</taxon>
        <taxon>Actinomycetes</taxon>
        <taxon>Kitasatosporales</taxon>
        <taxon>Streptomycetaceae</taxon>
        <taxon>Streptomyces</taxon>
    </lineage>
</organism>
<comment type="caution">
    <text evidence="2">The sequence shown here is derived from an EMBL/GenBank/DDBJ whole genome shotgun (WGS) entry which is preliminary data.</text>
</comment>
<evidence type="ECO:0000256" key="1">
    <source>
        <dbReference type="SAM" id="MobiDB-lite"/>
    </source>
</evidence>
<sequence length="113" mass="12549">MEWRPIWWATTARTWPPCPPAVADHGNEDVAEARREIDAVLPTLADAADHALLTQLPPGARRPVRLHGPRLTGWTGGERPGRRRRGTVAKEAAPPRGAASFVRRQRERPVTAR</sequence>
<gene>
    <name evidence="2" type="ORF">HDA42_000263</name>
</gene>
<dbReference type="EMBL" id="JACJIJ010000002">
    <property type="protein sequence ID" value="MBA9051085.1"/>
    <property type="molecule type" value="Genomic_DNA"/>
</dbReference>
<evidence type="ECO:0000313" key="3">
    <source>
        <dbReference type="Proteomes" id="UP000577386"/>
    </source>
</evidence>
<reference evidence="2 3" key="1">
    <citation type="submission" date="2020-08" db="EMBL/GenBank/DDBJ databases">
        <title>Sequencing the genomes of 1000 actinobacteria strains.</title>
        <authorList>
            <person name="Klenk H.-P."/>
        </authorList>
    </citation>
    <scope>NUCLEOTIDE SEQUENCE [LARGE SCALE GENOMIC DNA]</scope>
    <source>
        <strain evidence="2 3">DSM 41827</strain>
    </source>
</reference>
<dbReference type="AlphaFoldDB" id="A0A7W3NID1"/>
<evidence type="ECO:0000313" key="2">
    <source>
        <dbReference type="EMBL" id="MBA9051085.1"/>
    </source>
</evidence>
<keyword evidence="3" id="KW-1185">Reference proteome</keyword>
<name>A0A7W3NID1_STRMR</name>
<feature type="region of interest" description="Disordered" evidence="1">
    <location>
        <begin position="58"/>
        <end position="113"/>
    </location>
</feature>
<dbReference type="Proteomes" id="UP000577386">
    <property type="component" value="Unassembled WGS sequence"/>
</dbReference>
<proteinExistence type="predicted"/>